<dbReference type="Gene3D" id="3.30.40.10">
    <property type="entry name" value="Zinc/RING finger domain, C3HC4 (zinc finger)"/>
    <property type="match status" value="1"/>
</dbReference>
<reference evidence="5 6" key="1">
    <citation type="submission" date="2018-11" db="EMBL/GenBank/DDBJ databases">
        <title>Genome sequence of Apiotrichum porosum DSM 27194.</title>
        <authorList>
            <person name="Aliyu H."/>
            <person name="Gorte O."/>
            <person name="Ochsenreither K."/>
        </authorList>
    </citation>
    <scope>NUCLEOTIDE SEQUENCE [LARGE SCALE GENOMIC DNA]</scope>
    <source>
        <strain evidence="5 6">DSM 27194</strain>
    </source>
</reference>
<dbReference type="InterPro" id="IPR017907">
    <property type="entry name" value="Znf_RING_CS"/>
</dbReference>
<organism evidence="5 6">
    <name type="scientific">Apiotrichum porosum</name>
    <dbReference type="NCBI Taxonomy" id="105984"/>
    <lineage>
        <taxon>Eukaryota</taxon>
        <taxon>Fungi</taxon>
        <taxon>Dikarya</taxon>
        <taxon>Basidiomycota</taxon>
        <taxon>Agaricomycotina</taxon>
        <taxon>Tremellomycetes</taxon>
        <taxon>Trichosporonales</taxon>
        <taxon>Trichosporonaceae</taxon>
        <taxon>Apiotrichum</taxon>
    </lineage>
</organism>
<evidence type="ECO:0000256" key="2">
    <source>
        <dbReference type="ARBA" id="ARBA00022771"/>
    </source>
</evidence>
<dbReference type="PROSITE" id="PS00518">
    <property type="entry name" value="ZF_RING_1"/>
    <property type="match status" value="1"/>
</dbReference>
<proteinExistence type="predicted"/>
<dbReference type="STRING" id="105984.A0A427XK62"/>
<dbReference type="OrthoDB" id="116827at2759"/>
<dbReference type="AlphaFoldDB" id="A0A427XK62"/>
<dbReference type="InterPro" id="IPR016818">
    <property type="entry name" value="NOSIP"/>
</dbReference>
<comment type="caution">
    <text evidence="5">The sequence shown here is derived from an EMBL/GenBank/DDBJ whole genome shotgun (WGS) entry which is preliminary data.</text>
</comment>
<evidence type="ECO:0000256" key="4">
    <source>
        <dbReference type="SAM" id="MobiDB-lite"/>
    </source>
</evidence>
<dbReference type="Proteomes" id="UP000279236">
    <property type="component" value="Unassembled WGS sequence"/>
</dbReference>
<evidence type="ECO:0000313" key="5">
    <source>
        <dbReference type="EMBL" id="RSH79144.1"/>
    </source>
</evidence>
<feature type="region of interest" description="Disordered" evidence="4">
    <location>
        <begin position="137"/>
        <end position="158"/>
    </location>
</feature>
<dbReference type="SUPFAM" id="SSF57850">
    <property type="entry name" value="RING/U-box"/>
    <property type="match status" value="1"/>
</dbReference>
<accession>A0A427XK62</accession>
<protein>
    <recommendedName>
        <fullName evidence="7">RING-type domain-containing protein</fullName>
    </recommendedName>
</protein>
<sequence length="360" mass="37929">MGRSHAKNNTTQSTLTYYERSLLRKEGAARRIGNDSMKPLDHCNLCLTQITEDNAVACPSAHVFCRECAIADLLSQRAGIEAQKAELAAWERDDERKRAEAREAARARVVEDFEKGMGLAAARRRALGAAGAAGAVKNGESSAPELTATTPGPSAGKLEDDIDRIAREAEDAAAARILAEDSEARKAKIAAFWLPANAPEAPLGPLASVKLQTLCHVGGLAHPTSRKGLLPVIFSYPDAKRSKPSCPSCTKELSNATGAVLLSSRKVTDTDTGDAAAAATEPSAKKSKKNKKSKKDDGEAVCGHVVCKTCADTMVKPAKRCCVCEEPVEESGMLALGREGTGFAAAGGASVKKNTVVFRV</sequence>
<keyword evidence="6" id="KW-1185">Reference proteome</keyword>
<dbReference type="EMBL" id="RSCE01000010">
    <property type="protein sequence ID" value="RSH79144.1"/>
    <property type="molecule type" value="Genomic_DNA"/>
</dbReference>
<feature type="region of interest" description="Disordered" evidence="4">
    <location>
        <begin position="271"/>
        <end position="296"/>
    </location>
</feature>
<evidence type="ECO:0000313" key="6">
    <source>
        <dbReference type="Proteomes" id="UP000279236"/>
    </source>
</evidence>
<dbReference type="GO" id="GO:0005634">
    <property type="term" value="C:nucleus"/>
    <property type="evidence" value="ECO:0007669"/>
    <property type="project" value="TreeGrafter"/>
</dbReference>
<evidence type="ECO:0000256" key="3">
    <source>
        <dbReference type="ARBA" id="ARBA00022833"/>
    </source>
</evidence>
<dbReference type="PANTHER" id="PTHR13063">
    <property type="entry name" value="ENOS INTERACTING PROTEIN"/>
    <property type="match status" value="1"/>
</dbReference>
<dbReference type="RefSeq" id="XP_028474291.1">
    <property type="nucleotide sequence ID" value="XM_028616984.1"/>
</dbReference>
<keyword evidence="1" id="KW-0479">Metal-binding</keyword>
<keyword evidence="3" id="KW-0862">Zinc</keyword>
<dbReference type="InterPro" id="IPR013083">
    <property type="entry name" value="Znf_RING/FYVE/PHD"/>
</dbReference>
<dbReference type="PANTHER" id="PTHR13063:SF10">
    <property type="entry name" value="NITRIC OXIDE SYNTHASE-INTERACTING PROTEIN"/>
    <property type="match status" value="1"/>
</dbReference>
<gene>
    <name evidence="5" type="ORF">EHS24_001182</name>
</gene>
<evidence type="ECO:0008006" key="7">
    <source>
        <dbReference type="Google" id="ProtNLM"/>
    </source>
</evidence>
<dbReference type="GeneID" id="39585725"/>
<name>A0A427XK62_9TREE</name>
<keyword evidence="2" id="KW-0863">Zinc-finger</keyword>
<dbReference type="GO" id="GO:0008270">
    <property type="term" value="F:zinc ion binding"/>
    <property type="evidence" value="ECO:0007669"/>
    <property type="project" value="UniProtKB-KW"/>
</dbReference>
<evidence type="ECO:0000256" key="1">
    <source>
        <dbReference type="ARBA" id="ARBA00022723"/>
    </source>
</evidence>
<dbReference type="GO" id="GO:0061630">
    <property type="term" value="F:ubiquitin protein ligase activity"/>
    <property type="evidence" value="ECO:0007669"/>
    <property type="project" value="InterPro"/>
</dbReference>